<dbReference type="EMBL" id="JBBPBN010000247">
    <property type="protein sequence ID" value="KAK8492480.1"/>
    <property type="molecule type" value="Genomic_DNA"/>
</dbReference>
<dbReference type="SUPFAM" id="SSF52833">
    <property type="entry name" value="Thioredoxin-like"/>
    <property type="match status" value="1"/>
</dbReference>
<name>A0ABR2AHQ1_9ROSI</name>
<evidence type="ECO:0000313" key="1">
    <source>
        <dbReference type="EMBL" id="KAK8492480.1"/>
    </source>
</evidence>
<keyword evidence="2" id="KW-1185">Reference proteome</keyword>
<reference evidence="1 2" key="1">
    <citation type="journal article" date="2024" name="G3 (Bethesda)">
        <title>Genome assembly of Hibiscus sabdariffa L. provides insights into metabolisms of medicinal natural products.</title>
        <authorList>
            <person name="Kim T."/>
        </authorList>
    </citation>
    <scope>NUCLEOTIDE SEQUENCE [LARGE SCALE GENOMIC DNA]</scope>
    <source>
        <strain evidence="1">TK-2024</strain>
        <tissue evidence="1">Old leaves</tissue>
    </source>
</reference>
<dbReference type="Gene3D" id="3.40.30.10">
    <property type="entry name" value="Glutaredoxin"/>
    <property type="match status" value="1"/>
</dbReference>
<dbReference type="PANTHER" id="PTHR10681">
    <property type="entry name" value="THIOREDOXIN PEROXIDASE"/>
    <property type="match status" value="1"/>
</dbReference>
<proteinExistence type="predicted"/>
<dbReference type="InterPro" id="IPR050217">
    <property type="entry name" value="Peroxiredoxin"/>
</dbReference>
<accession>A0ABR2AHQ1</accession>
<organism evidence="1 2">
    <name type="scientific">Hibiscus sabdariffa</name>
    <name type="common">roselle</name>
    <dbReference type="NCBI Taxonomy" id="183260"/>
    <lineage>
        <taxon>Eukaryota</taxon>
        <taxon>Viridiplantae</taxon>
        <taxon>Streptophyta</taxon>
        <taxon>Embryophyta</taxon>
        <taxon>Tracheophyta</taxon>
        <taxon>Spermatophyta</taxon>
        <taxon>Magnoliopsida</taxon>
        <taxon>eudicotyledons</taxon>
        <taxon>Gunneridae</taxon>
        <taxon>Pentapetalae</taxon>
        <taxon>rosids</taxon>
        <taxon>malvids</taxon>
        <taxon>Malvales</taxon>
        <taxon>Malvaceae</taxon>
        <taxon>Malvoideae</taxon>
        <taxon>Hibiscus</taxon>
    </lineage>
</organism>
<protein>
    <submittedName>
        <fullName evidence="1">Uncharacterized protein</fullName>
    </submittedName>
</protein>
<comment type="caution">
    <text evidence="1">The sequence shown here is derived from an EMBL/GenBank/DDBJ whole genome shotgun (WGS) entry which is preliminary data.</text>
</comment>
<dbReference type="PANTHER" id="PTHR10681:SF128">
    <property type="entry name" value="THIOREDOXIN-DEPENDENT PEROXIDE REDUCTASE, MITOCHONDRIAL"/>
    <property type="match status" value="1"/>
</dbReference>
<dbReference type="InterPro" id="IPR036249">
    <property type="entry name" value="Thioredoxin-like_sf"/>
</dbReference>
<gene>
    <name evidence="1" type="ORF">V6N11_021146</name>
</gene>
<sequence>MQFSHLVWVQTDRKSYGLGDLKYPLISDVTKSISKSYTMLIPNQVSLFSAIQHFPYWTDSCILDLVVLLTNSMDVLLVVGIKAGLL</sequence>
<evidence type="ECO:0000313" key="2">
    <source>
        <dbReference type="Proteomes" id="UP001396334"/>
    </source>
</evidence>
<dbReference type="Proteomes" id="UP001396334">
    <property type="component" value="Unassembled WGS sequence"/>
</dbReference>